<keyword evidence="2" id="KW-1185">Reference proteome</keyword>
<name>A0ACB8R1I5_9AGAM</name>
<proteinExistence type="predicted"/>
<sequence length="598" mass="64318">MDQGGRAGGAGSRVAGALRALEPGRAGREETTADAQAGLDAPSPRQPVRASRCLLSRLPFFSPTSRSTPSSLPSCAGHRSWTAGGVFRASFLPSFPCPRFLSPGCPPLPRTSYPAARSAFSSIARFARNRAGRRRAGCPCVRHSLGRLLGWWIVKQPLTSRGEFGTAAAASSWLDRTEAAVPEHRQLRRMGAMSGALSCQARCMSHGASAAATGDTSGLGIVPGSCRQRGGAAVSRLAPKTIERADDDLLGRDGAERRRYVAWRLRCNFSWRQECPECWAIDTPPLLCKRAAQYLSTSNVHDAKLDFQPLSAARCSCSRRLRLWRASMAKAPNARGTWTARSDVRSSKMSCTVALCTPPRMDESLNFKPLGMSTTALYKARKTAQPPSIVAARRRWAHGLPGRGTKSCISGWTHLDDVPPPIGSHGRAEHLLDVKTAAGRHVMAGRGRRSAAPLDVDASRFSRSLGTHDHAGRLAGPLDAPQRAFLCQCAACAAQATRRASSQLDAHVPRAQDVAAVLEQPCSRRTDTRAALKTRPTITLDGSARRHDVDEAATRWLWTRATARTVASDAVSILRMTAQDVLGRALSERVATTTACTL</sequence>
<comment type="caution">
    <text evidence="1">The sequence shown here is derived from an EMBL/GenBank/DDBJ whole genome shotgun (WGS) entry which is preliminary data.</text>
</comment>
<evidence type="ECO:0000313" key="1">
    <source>
        <dbReference type="EMBL" id="KAI0037930.1"/>
    </source>
</evidence>
<evidence type="ECO:0000313" key="2">
    <source>
        <dbReference type="Proteomes" id="UP000814033"/>
    </source>
</evidence>
<accession>A0ACB8R1I5</accession>
<dbReference type="EMBL" id="MU276654">
    <property type="protein sequence ID" value="KAI0037930.1"/>
    <property type="molecule type" value="Genomic_DNA"/>
</dbReference>
<protein>
    <submittedName>
        <fullName evidence="1">Uncharacterized protein</fullName>
    </submittedName>
</protein>
<reference evidence="1" key="1">
    <citation type="submission" date="2021-02" db="EMBL/GenBank/DDBJ databases">
        <authorList>
            <consortium name="DOE Joint Genome Institute"/>
            <person name="Ahrendt S."/>
            <person name="Looney B.P."/>
            <person name="Miyauchi S."/>
            <person name="Morin E."/>
            <person name="Drula E."/>
            <person name="Courty P.E."/>
            <person name="Chicoki N."/>
            <person name="Fauchery L."/>
            <person name="Kohler A."/>
            <person name="Kuo A."/>
            <person name="Labutti K."/>
            <person name="Pangilinan J."/>
            <person name="Lipzen A."/>
            <person name="Riley R."/>
            <person name="Andreopoulos W."/>
            <person name="He G."/>
            <person name="Johnson J."/>
            <person name="Barry K.W."/>
            <person name="Grigoriev I.V."/>
            <person name="Nagy L."/>
            <person name="Hibbett D."/>
            <person name="Henrissat B."/>
            <person name="Matheny P.B."/>
            <person name="Labbe J."/>
            <person name="Martin F."/>
        </authorList>
    </citation>
    <scope>NUCLEOTIDE SEQUENCE</scope>
    <source>
        <strain evidence="1">FP105234-sp</strain>
    </source>
</reference>
<organism evidence="1 2">
    <name type="scientific">Auriscalpium vulgare</name>
    <dbReference type="NCBI Taxonomy" id="40419"/>
    <lineage>
        <taxon>Eukaryota</taxon>
        <taxon>Fungi</taxon>
        <taxon>Dikarya</taxon>
        <taxon>Basidiomycota</taxon>
        <taxon>Agaricomycotina</taxon>
        <taxon>Agaricomycetes</taxon>
        <taxon>Russulales</taxon>
        <taxon>Auriscalpiaceae</taxon>
        <taxon>Auriscalpium</taxon>
    </lineage>
</organism>
<gene>
    <name evidence="1" type="ORF">FA95DRAFT_1668051</name>
</gene>
<reference evidence="1" key="2">
    <citation type="journal article" date="2022" name="New Phytol.">
        <title>Evolutionary transition to the ectomycorrhizal habit in the genomes of a hyperdiverse lineage of mushroom-forming fungi.</title>
        <authorList>
            <person name="Looney B."/>
            <person name="Miyauchi S."/>
            <person name="Morin E."/>
            <person name="Drula E."/>
            <person name="Courty P.E."/>
            <person name="Kohler A."/>
            <person name="Kuo A."/>
            <person name="LaButti K."/>
            <person name="Pangilinan J."/>
            <person name="Lipzen A."/>
            <person name="Riley R."/>
            <person name="Andreopoulos W."/>
            <person name="He G."/>
            <person name="Johnson J."/>
            <person name="Nolan M."/>
            <person name="Tritt A."/>
            <person name="Barry K.W."/>
            <person name="Grigoriev I.V."/>
            <person name="Nagy L.G."/>
            <person name="Hibbett D."/>
            <person name="Henrissat B."/>
            <person name="Matheny P.B."/>
            <person name="Labbe J."/>
            <person name="Martin F.M."/>
        </authorList>
    </citation>
    <scope>NUCLEOTIDE SEQUENCE</scope>
    <source>
        <strain evidence="1">FP105234-sp</strain>
    </source>
</reference>
<feature type="non-terminal residue" evidence="1">
    <location>
        <position position="598"/>
    </location>
</feature>
<dbReference type="Proteomes" id="UP000814033">
    <property type="component" value="Unassembled WGS sequence"/>
</dbReference>